<dbReference type="InterPro" id="IPR013761">
    <property type="entry name" value="SAM/pointed_sf"/>
</dbReference>
<organism evidence="2 3">
    <name type="scientific">Hibiscus syriacus</name>
    <name type="common">Rose of Sharon</name>
    <dbReference type="NCBI Taxonomy" id="106335"/>
    <lineage>
        <taxon>Eukaryota</taxon>
        <taxon>Viridiplantae</taxon>
        <taxon>Streptophyta</taxon>
        <taxon>Embryophyta</taxon>
        <taxon>Tracheophyta</taxon>
        <taxon>Spermatophyta</taxon>
        <taxon>Magnoliopsida</taxon>
        <taxon>eudicotyledons</taxon>
        <taxon>Gunneridae</taxon>
        <taxon>Pentapetalae</taxon>
        <taxon>rosids</taxon>
        <taxon>malvids</taxon>
        <taxon>Malvales</taxon>
        <taxon>Malvaceae</taxon>
        <taxon>Malvoideae</taxon>
        <taxon>Hibiscus</taxon>
    </lineage>
</organism>
<feature type="domain" description="SAM" evidence="1">
    <location>
        <begin position="8"/>
        <end position="60"/>
    </location>
</feature>
<dbReference type="Proteomes" id="UP000436088">
    <property type="component" value="Unassembled WGS sequence"/>
</dbReference>
<name>A0A6A3B4Z4_HIBSY</name>
<evidence type="ECO:0000259" key="1">
    <source>
        <dbReference type="Pfam" id="PF07647"/>
    </source>
</evidence>
<comment type="caution">
    <text evidence="2">The sequence shown here is derived from an EMBL/GenBank/DDBJ whole genome shotgun (WGS) entry which is preliminary data.</text>
</comment>
<dbReference type="Gene3D" id="1.10.150.50">
    <property type="entry name" value="Transcription Factor, Ets-1"/>
    <property type="match status" value="1"/>
</dbReference>
<gene>
    <name evidence="2" type="ORF">F3Y22_tig00110318pilonHSYRG00164</name>
</gene>
<proteinExistence type="predicted"/>
<dbReference type="SUPFAM" id="SSF47769">
    <property type="entry name" value="SAM/Pointed domain"/>
    <property type="match status" value="1"/>
</dbReference>
<dbReference type="InterPro" id="IPR001660">
    <property type="entry name" value="SAM"/>
</dbReference>
<dbReference type="CDD" id="cd09487">
    <property type="entry name" value="SAM_superfamily"/>
    <property type="match status" value="1"/>
</dbReference>
<dbReference type="AlphaFoldDB" id="A0A6A3B4Z4"/>
<dbReference type="PANTHER" id="PTHR33915:SF1">
    <property type="entry name" value="OS04G0644100 PROTEIN"/>
    <property type="match status" value="1"/>
</dbReference>
<accession>A0A6A3B4Z4</accession>
<sequence>MGMDWFSWLSKTGLHSSLVDEYAISFSHNELEEEDIVFFNHEFLQSMGISIAKRRLEILKFAIKNKALINRSRPMSRLVLAVKTTKRIRSGIGSYGNKWKDVANAMFKRKKTMMTGGAQGRLIITNGAHPLVVPPEPGGRLERPLSPVDFEHQKEEETKMVWDGEDGRWLNGDEEIRWDAMFQDLKPT</sequence>
<reference evidence="2" key="1">
    <citation type="submission" date="2019-09" db="EMBL/GenBank/DDBJ databases">
        <title>Draft genome information of white flower Hibiscus syriacus.</title>
        <authorList>
            <person name="Kim Y.-M."/>
        </authorList>
    </citation>
    <scope>NUCLEOTIDE SEQUENCE [LARGE SCALE GENOMIC DNA]</scope>
    <source>
        <strain evidence="2">YM2019G1</strain>
    </source>
</reference>
<keyword evidence="3" id="KW-1185">Reference proteome</keyword>
<evidence type="ECO:0000313" key="3">
    <source>
        <dbReference type="Proteomes" id="UP000436088"/>
    </source>
</evidence>
<evidence type="ECO:0000313" key="2">
    <source>
        <dbReference type="EMBL" id="KAE8710948.1"/>
    </source>
</evidence>
<dbReference type="OrthoDB" id="1887912at2759"/>
<dbReference type="Pfam" id="PF07647">
    <property type="entry name" value="SAM_2"/>
    <property type="match status" value="1"/>
</dbReference>
<dbReference type="EMBL" id="VEPZ02000926">
    <property type="protein sequence ID" value="KAE8710948.1"/>
    <property type="molecule type" value="Genomic_DNA"/>
</dbReference>
<protein>
    <submittedName>
        <fullName evidence="2">Sodium-coupled neutral amino acid transporter 6-like</fullName>
    </submittedName>
</protein>
<dbReference type="PANTHER" id="PTHR33915">
    <property type="entry name" value="OSJNBA0033G05.11 PROTEIN"/>
    <property type="match status" value="1"/>
</dbReference>